<reference evidence="2 3" key="1">
    <citation type="journal article" date="2015" name="Front. Microbiol.">
        <title>Genome sequence of the plant growth promoting endophytic yeast Rhodotorula graminis WP1.</title>
        <authorList>
            <person name="Firrincieli A."/>
            <person name="Otillar R."/>
            <person name="Salamov A."/>
            <person name="Schmutz J."/>
            <person name="Khan Z."/>
            <person name="Redman R.S."/>
            <person name="Fleck N.D."/>
            <person name="Lindquist E."/>
            <person name="Grigoriev I.V."/>
            <person name="Doty S.L."/>
        </authorList>
    </citation>
    <scope>NUCLEOTIDE SEQUENCE [LARGE SCALE GENOMIC DNA]</scope>
    <source>
        <strain evidence="2 3">WP1</strain>
    </source>
</reference>
<feature type="region of interest" description="Disordered" evidence="1">
    <location>
        <begin position="1"/>
        <end position="65"/>
    </location>
</feature>
<proteinExistence type="predicted"/>
<evidence type="ECO:0000313" key="2">
    <source>
        <dbReference type="EMBL" id="KPV76240.1"/>
    </source>
</evidence>
<dbReference type="RefSeq" id="XP_018272289.1">
    <property type="nucleotide sequence ID" value="XM_018414080.1"/>
</dbReference>
<protein>
    <submittedName>
        <fullName evidence="2">Uncharacterized protein</fullName>
    </submittedName>
</protein>
<dbReference type="AlphaFoldDB" id="A0A194S6W7"/>
<keyword evidence="3" id="KW-1185">Reference proteome</keyword>
<gene>
    <name evidence="2" type="ORF">RHOBADRAFT_42568</name>
</gene>
<dbReference type="EMBL" id="KQ474076">
    <property type="protein sequence ID" value="KPV76240.1"/>
    <property type="molecule type" value="Genomic_DNA"/>
</dbReference>
<feature type="region of interest" description="Disordered" evidence="1">
    <location>
        <begin position="100"/>
        <end position="120"/>
    </location>
</feature>
<feature type="compositionally biased region" description="Pro residues" evidence="1">
    <location>
        <begin position="10"/>
        <end position="26"/>
    </location>
</feature>
<dbReference type="Proteomes" id="UP000053890">
    <property type="component" value="Unassembled WGS sequence"/>
</dbReference>
<name>A0A194S6W7_RHOGW</name>
<organism evidence="2 3">
    <name type="scientific">Rhodotorula graminis (strain WP1)</name>
    <dbReference type="NCBI Taxonomy" id="578459"/>
    <lineage>
        <taxon>Eukaryota</taxon>
        <taxon>Fungi</taxon>
        <taxon>Dikarya</taxon>
        <taxon>Basidiomycota</taxon>
        <taxon>Pucciniomycotina</taxon>
        <taxon>Microbotryomycetes</taxon>
        <taxon>Sporidiobolales</taxon>
        <taxon>Sporidiobolaceae</taxon>
        <taxon>Rhodotorula</taxon>
    </lineage>
</organism>
<dbReference type="GeneID" id="28974528"/>
<accession>A0A194S6W7</accession>
<sequence>MSLPPDSRPDSPPPSPPRPVYLPPDAPDSATTIALAEPKPNVSQPPKHVGRSIKVPDSNKAGPGAQKVVCPILSAELFKDIAAMVRLDIKPSLFVLVKGSPRRLQRSPCLPSASSSWNSR</sequence>
<evidence type="ECO:0000313" key="3">
    <source>
        <dbReference type="Proteomes" id="UP000053890"/>
    </source>
</evidence>
<evidence type="ECO:0000256" key="1">
    <source>
        <dbReference type="SAM" id="MobiDB-lite"/>
    </source>
</evidence>